<dbReference type="PROSITE" id="PS51257">
    <property type="entry name" value="PROKAR_LIPOPROTEIN"/>
    <property type="match status" value="1"/>
</dbReference>
<dbReference type="RefSeq" id="WP_217294634.1">
    <property type="nucleotide sequence ID" value="NZ_JAHOLO010000027.1"/>
</dbReference>
<organism evidence="3 4">
    <name type="scientific">Thomasclavelia ramosa</name>
    <dbReference type="NCBI Taxonomy" id="1547"/>
    <lineage>
        <taxon>Bacteria</taxon>
        <taxon>Bacillati</taxon>
        <taxon>Bacillota</taxon>
        <taxon>Erysipelotrichia</taxon>
        <taxon>Erysipelotrichales</taxon>
        <taxon>Coprobacillaceae</taxon>
        <taxon>Thomasclavelia</taxon>
    </lineage>
</organism>
<evidence type="ECO:0000313" key="4">
    <source>
        <dbReference type="Proteomes" id="UP001211987"/>
    </source>
</evidence>
<gene>
    <name evidence="3" type="ORF">PM738_18275</name>
</gene>
<evidence type="ECO:0000256" key="1">
    <source>
        <dbReference type="SAM" id="MobiDB-lite"/>
    </source>
</evidence>
<accession>A0AB35IRY2</accession>
<feature type="signal peptide" evidence="2">
    <location>
        <begin position="1"/>
        <end position="20"/>
    </location>
</feature>
<feature type="region of interest" description="Disordered" evidence="1">
    <location>
        <begin position="22"/>
        <end position="44"/>
    </location>
</feature>
<dbReference type="EMBL" id="JAQLKE010000052">
    <property type="protein sequence ID" value="MDB7085748.1"/>
    <property type="molecule type" value="Genomic_DNA"/>
</dbReference>
<protein>
    <recommendedName>
        <fullName evidence="5">Lipoprotein</fullName>
    </recommendedName>
</protein>
<comment type="caution">
    <text evidence="3">The sequence shown here is derived from an EMBL/GenBank/DDBJ whole genome shotgun (WGS) entry which is preliminary data.</text>
</comment>
<name>A0AB35IRY2_9FIRM</name>
<dbReference type="AlphaFoldDB" id="A0AB35IRY2"/>
<keyword evidence="2" id="KW-0732">Signal</keyword>
<proteinExistence type="predicted"/>
<evidence type="ECO:0000256" key="2">
    <source>
        <dbReference type="SAM" id="SignalP"/>
    </source>
</evidence>
<sequence>MLKKLLTVGLALTMMFAVTACSSKDSDSDKPNDNNTSDNTKQERPFTESNGLIKYFTINDEKIPLPETVGEYVKYLEKIGTKVELGDTGKSVDEAPKVDAGGISSMVAYLKVYLDDSDWQWFGIRYKNDTDKKQSVADCKVTQITLDYDTIMEEENHHSIKTTVFITDNDQEIPMDGKFSSGKIAKLIGNPPQNTDGHWHYTDDQGYKYEFVTENQKGILTRLAITYPTN</sequence>
<feature type="chain" id="PRO_5044321709" description="Lipoprotein" evidence="2">
    <location>
        <begin position="21"/>
        <end position="230"/>
    </location>
</feature>
<reference evidence="3" key="1">
    <citation type="submission" date="2023-01" db="EMBL/GenBank/DDBJ databases">
        <title>Human gut microbiome strain richness.</title>
        <authorList>
            <person name="Chen-Liaw A."/>
        </authorList>
    </citation>
    <scope>NUCLEOTIDE SEQUENCE</scope>
    <source>
        <strain evidence="3">1001217st2_G6_1001217B_191108</strain>
    </source>
</reference>
<evidence type="ECO:0000313" key="3">
    <source>
        <dbReference type="EMBL" id="MDB7085748.1"/>
    </source>
</evidence>
<evidence type="ECO:0008006" key="5">
    <source>
        <dbReference type="Google" id="ProtNLM"/>
    </source>
</evidence>
<dbReference type="Proteomes" id="UP001211987">
    <property type="component" value="Unassembled WGS sequence"/>
</dbReference>